<evidence type="ECO:0000259" key="1">
    <source>
        <dbReference type="PROSITE" id="PS50191"/>
    </source>
</evidence>
<dbReference type="InterPro" id="IPR036273">
    <property type="entry name" value="CRAL/TRIO_N_dom_sf"/>
</dbReference>
<dbReference type="SMART" id="SM01100">
    <property type="entry name" value="CRAL_TRIO_N"/>
    <property type="match status" value="1"/>
</dbReference>
<dbReference type="InterPro" id="IPR011074">
    <property type="entry name" value="CRAL/TRIO_N_dom"/>
</dbReference>
<dbReference type="GO" id="GO:0016020">
    <property type="term" value="C:membrane"/>
    <property type="evidence" value="ECO:0007669"/>
    <property type="project" value="TreeGrafter"/>
</dbReference>
<dbReference type="Pfam" id="PF00650">
    <property type="entry name" value="CRAL_TRIO"/>
    <property type="match status" value="1"/>
</dbReference>
<dbReference type="Proteomes" id="UP000499080">
    <property type="component" value="Unassembled WGS sequence"/>
</dbReference>
<dbReference type="OrthoDB" id="1434354at2759"/>
<dbReference type="PANTHER" id="PTHR10174:SF130">
    <property type="entry name" value="ALPHA-TOCOPHEROL TRANSFER PROTEIN-LIKE"/>
    <property type="match status" value="1"/>
</dbReference>
<reference evidence="2 3" key="1">
    <citation type="journal article" date="2019" name="Sci. Rep.">
        <title>Orb-weaving spider Araneus ventricosus genome elucidates the spidroin gene catalogue.</title>
        <authorList>
            <person name="Kono N."/>
            <person name="Nakamura H."/>
            <person name="Ohtoshi R."/>
            <person name="Moran D.A.P."/>
            <person name="Shinohara A."/>
            <person name="Yoshida Y."/>
            <person name="Fujiwara M."/>
            <person name="Mori M."/>
            <person name="Tomita M."/>
            <person name="Arakawa K."/>
        </authorList>
    </citation>
    <scope>NUCLEOTIDE SEQUENCE [LARGE SCALE GENOMIC DNA]</scope>
</reference>
<dbReference type="Pfam" id="PF03765">
    <property type="entry name" value="CRAL_TRIO_N"/>
    <property type="match status" value="1"/>
</dbReference>
<dbReference type="InterPro" id="IPR036865">
    <property type="entry name" value="CRAL-TRIO_dom_sf"/>
</dbReference>
<evidence type="ECO:0000313" key="3">
    <source>
        <dbReference type="Proteomes" id="UP000499080"/>
    </source>
</evidence>
<comment type="caution">
    <text evidence="2">The sequence shown here is derived from an EMBL/GenBank/DDBJ whole genome shotgun (WGS) entry which is preliminary data.</text>
</comment>
<dbReference type="PRINTS" id="PR00180">
    <property type="entry name" value="CRETINALDHBP"/>
</dbReference>
<feature type="domain" description="CRAL-TRIO" evidence="1">
    <location>
        <begin position="71"/>
        <end position="233"/>
    </location>
</feature>
<dbReference type="GO" id="GO:1902936">
    <property type="term" value="F:phosphatidylinositol bisphosphate binding"/>
    <property type="evidence" value="ECO:0007669"/>
    <property type="project" value="TreeGrafter"/>
</dbReference>
<accession>A0A4Y2SG80</accession>
<dbReference type="EMBL" id="BGPR01021192">
    <property type="protein sequence ID" value="GBN86245.1"/>
    <property type="molecule type" value="Genomic_DNA"/>
</dbReference>
<gene>
    <name evidence="2" type="primary">CLVS2_3</name>
    <name evidence="2" type="ORF">AVEN_32302_1</name>
</gene>
<dbReference type="PROSITE" id="PS50191">
    <property type="entry name" value="CRAL_TRIO"/>
    <property type="match status" value="1"/>
</dbReference>
<dbReference type="PANTHER" id="PTHR10174">
    <property type="entry name" value="ALPHA-TOCOPHEROL TRANSFER PROTEIN-RELATED"/>
    <property type="match status" value="1"/>
</dbReference>
<proteinExistence type="predicted"/>
<evidence type="ECO:0000313" key="2">
    <source>
        <dbReference type="EMBL" id="GBN86245.1"/>
    </source>
</evidence>
<keyword evidence="3" id="KW-1185">Reference proteome</keyword>
<sequence>MESRFPAMLVLWLGREFYRDLKDIEPYMEDEFLLRFLRVSKFDPSEAVQRFQKYYRQQEILLDAFKGSSFSFQKVRNLNHLWISPYRLQNNSFLLIALAGVDYTKFTFAERFYLEILAFNKLLENPVNQMCGVTFIFDYEGFNLRSLLAYTPGWVRCFLDALMNVPCRLKAIHIINTPSIFSSVYKMAYPFVPKKMQNRVFIHPNNDNWRSLHNLVPADILPEEYGGKLEHGKLINCLQNIEELEERFRKTLEFGPIKTKHCRKSMKFLY</sequence>
<dbReference type="CDD" id="cd00170">
    <property type="entry name" value="SEC14"/>
    <property type="match status" value="1"/>
</dbReference>
<dbReference type="Gene3D" id="3.40.525.10">
    <property type="entry name" value="CRAL-TRIO lipid binding domain"/>
    <property type="match status" value="1"/>
</dbReference>
<dbReference type="SUPFAM" id="SSF52087">
    <property type="entry name" value="CRAL/TRIO domain"/>
    <property type="match status" value="1"/>
</dbReference>
<organism evidence="2 3">
    <name type="scientific">Araneus ventricosus</name>
    <name type="common">Orbweaver spider</name>
    <name type="synonym">Epeira ventricosa</name>
    <dbReference type="NCBI Taxonomy" id="182803"/>
    <lineage>
        <taxon>Eukaryota</taxon>
        <taxon>Metazoa</taxon>
        <taxon>Ecdysozoa</taxon>
        <taxon>Arthropoda</taxon>
        <taxon>Chelicerata</taxon>
        <taxon>Arachnida</taxon>
        <taxon>Araneae</taxon>
        <taxon>Araneomorphae</taxon>
        <taxon>Entelegynae</taxon>
        <taxon>Araneoidea</taxon>
        <taxon>Araneidae</taxon>
        <taxon>Araneus</taxon>
    </lineage>
</organism>
<protein>
    <submittedName>
        <fullName evidence="2">Clavesin-2</fullName>
    </submittedName>
</protein>
<dbReference type="InterPro" id="IPR001251">
    <property type="entry name" value="CRAL-TRIO_dom"/>
</dbReference>
<dbReference type="Gene3D" id="1.20.5.1200">
    <property type="entry name" value="Alpha-tocopherol transfer"/>
    <property type="match status" value="1"/>
</dbReference>
<dbReference type="SUPFAM" id="SSF46938">
    <property type="entry name" value="CRAL/TRIO N-terminal domain"/>
    <property type="match status" value="1"/>
</dbReference>
<dbReference type="Gene3D" id="1.10.8.20">
    <property type="entry name" value="N-terminal domain of phosphatidylinositol transfer protein sec14p"/>
    <property type="match status" value="1"/>
</dbReference>
<name>A0A4Y2SG80_ARAVE</name>
<dbReference type="AlphaFoldDB" id="A0A4Y2SG80"/>
<dbReference type="SMART" id="SM00516">
    <property type="entry name" value="SEC14"/>
    <property type="match status" value="1"/>
</dbReference>